<feature type="compositionally biased region" description="Basic residues" evidence="1">
    <location>
        <begin position="164"/>
        <end position="178"/>
    </location>
</feature>
<feature type="compositionally biased region" description="Basic and acidic residues" evidence="1">
    <location>
        <begin position="45"/>
        <end position="62"/>
    </location>
</feature>
<feature type="region of interest" description="Disordered" evidence="1">
    <location>
        <begin position="420"/>
        <end position="460"/>
    </location>
</feature>
<dbReference type="EMBL" id="QKYT01001079">
    <property type="protein sequence ID" value="RIA79978.1"/>
    <property type="molecule type" value="Genomic_DNA"/>
</dbReference>
<name>A0A397S1Y9_9GLOM</name>
<comment type="caution">
    <text evidence="2">The sequence shown here is derived from an EMBL/GenBank/DDBJ whole genome shotgun (WGS) entry which is preliminary data.</text>
</comment>
<sequence length="829" mass="94806">MSPQHARLTESNLKEHTKFFVDRNVLQEQFILDYVLEQQLNHEKIQRSEKEHSSSLDSEKSRKTTLSDYSRYSIEHGHGLPSINGSLLISRTQLRKSKLSEVKESESRSQDRNISKTRKEFPKKKRVKSTFSLEQHRGERGKPMKDKSLNVDHVQKESDQKNQKSSKKEKKKFLKKHSTHDILKDRRRRTDSLLASSQIMQNWSSDKLGTNRVTIRSDNKTGFGIFNKGKASEKIKTKGVPDLVFSEIDFLNSNPPRKRKNQTEDDFGQKNSRIRRKTDLLTKVHKDEQDATQNSVQNIDETSSLHGSICCKGCKISAKEQNKKEKLEERKKRSNNRHFNKSNKPRKSQIIRIESKKASLTDSSHGLFDEKSISSSNASYSLVNKKTGSSSKLKSQGEQNITSSYFTSEQKNELSKYALPHDNIHPLSNNNKCTNGPESSSGSRTKYKQTERQNGKVCSSAVNTDKQFSVEKVSHVGEIASKNAGQEKITDNDMESDDDLKRLVVDKIIKNLQNDGVKSSEENENKTSNNSYNEKMIICFDPTWIKRKSLPSSQSQNQYIATPDNKSKAYQSHRLSHAVIIEGAKIEQSCMNIGLAKKDCNLISKEFKDDEKTCQAIFTEGTDLDHTNVLLFNSKDATQSGYEEVINNIDNLGAGFNVCHKDCSKVMFNDSNNFYFQFQDNNQSLHKSHYESSNGLMYGSVGEEFFTQRSAVDKVDNRNLETNLPFEENQHWIIEQNFMPKTSTHIHQWSIDNESSNFISQYKNNEITRADTSMAGNYNPQYITAESIAYDQSAHDQDNEPIENYDSLDVEGEPDGGLTCFVWKKHRLH</sequence>
<feature type="compositionally biased region" description="Polar residues" evidence="1">
    <location>
        <begin position="426"/>
        <end position="444"/>
    </location>
</feature>
<reference evidence="2 3" key="1">
    <citation type="submission" date="2018-06" db="EMBL/GenBank/DDBJ databases">
        <title>Comparative genomics reveals the genomic features of Rhizophagus irregularis, R. cerebriforme, R. diaphanum and Gigaspora rosea, and their symbiotic lifestyle signature.</title>
        <authorList>
            <person name="Morin E."/>
            <person name="San Clemente H."/>
            <person name="Chen E.C.H."/>
            <person name="De La Providencia I."/>
            <person name="Hainaut M."/>
            <person name="Kuo A."/>
            <person name="Kohler A."/>
            <person name="Murat C."/>
            <person name="Tang N."/>
            <person name="Roy S."/>
            <person name="Loubradou J."/>
            <person name="Henrissat B."/>
            <person name="Grigoriev I.V."/>
            <person name="Corradi N."/>
            <person name="Roux C."/>
            <person name="Martin F.M."/>
        </authorList>
    </citation>
    <scope>NUCLEOTIDE SEQUENCE [LARGE SCALE GENOMIC DNA]</scope>
    <source>
        <strain evidence="2 3">DAOM 227022</strain>
    </source>
</reference>
<dbReference type="STRING" id="658196.A0A397S1Y9"/>
<organism evidence="2 3">
    <name type="scientific">Glomus cerebriforme</name>
    <dbReference type="NCBI Taxonomy" id="658196"/>
    <lineage>
        <taxon>Eukaryota</taxon>
        <taxon>Fungi</taxon>
        <taxon>Fungi incertae sedis</taxon>
        <taxon>Mucoromycota</taxon>
        <taxon>Glomeromycotina</taxon>
        <taxon>Glomeromycetes</taxon>
        <taxon>Glomerales</taxon>
        <taxon>Glomeraceae</taxon>
        <taxon>Glomus</taxon>
    </lineage>
</organism>
<dbReference type="AlphaFoldDB" id="A0A397S1Y9"/>
<protein>
    <submittedName>
        <fullName evidence="2">Uncharacterized protein</fullName>
    </submittedName>
</protein>
<feature type="region of interest" description="Disordered" evidence="1">
    <location>
        <begin position="321"/>
        <end position="371"/>
    </location>
</feature>
<gene>
    <name evidence="2" type="ORF">C1645_839517</name>
</gene>
<feature type="compositionally biased region" description="Basic and acidic residues" evidence="1">
    <location>
        <begin position="321"/>
        <end position="331"/>
    </location>
</feature>
<accession>A0A397S1Y9</accession>
<feature type="region of interest" description="Disordered" evidence="1">
    <location>
        <begin position="97"/>
        <end position="189"/>
    </location>
</feature>
<feature type="compositionally biased region" description="Basic residues" evidence="1">
    <location>
        <begin position="332"/>
        <end position="349"/>
    </location>
</feature>
<feature type="compositionally biased region" description="Basic and acidic residues" evidence="1">
    <location>
        <begin position="98"/>
        <end position="120"/>
    </location>
</feature>
<feature type="compositionally biased region" description="Basic and acidic residues" evidence="1">
    <location>
        <begin position="179"/>
        <end position="189"/>
    </location>
</feature>
<feature type="region of interest" description="Disordered" evidence="1">
    <location>
        <begin position="253"/>
        <end position="275"/>
    </location>
</feature>
<evidence type="ECO:0000313" key="3">
    <source>
        <dbReference type="Proteomes" id="UP000265703"/>
    </source>
</evidence>
<evidence type="ECO:0000256" key="1">
    <source>
        <dbReference type="SAM" id="MobiDB-lite"/>
    </source>
</evidence>
<dbReference type="OrthoDB" id="2537141at2759"/>
<feature type="compositionally biased region" description="Basic and acidic residues" evidence="1">
    <location>
        <begin position="134"/>
        <end position="162"/>
    </location>
</feature>
<proteinExistence type="predicted"/>
<dbReference type="Proteomes" id="UP000265703">
    <property type="component" value="Unassembled WGS sequence"/>
</dbReference>
<keyword evidence="3" id="KW-1185">Reference proteome</keyword>
<feature type="region of interest" description="Disordered" evidence="1">
    <location>
        <begin position="45"/>
        <end position="64"/>
    </location>
</feature>
<evidence type="ECO:0000313" key="2">
    <source>
        <dbReference type="EMBL" id="RIA79978.1"/>
    </source>
</evidence>